<organism evidence="3 4">
    <name type="scientific">Phaethon lepturus</name>
    <name type="common">White-tailed tropicbird</name>
    <dbReference type="NCBI Taxonomy" id="97097"/>
    <lineage>
        <taxon>Eukaryota</taxon>
        <taxon>Metazoa</taxon>
        <taxon>Chordata</taxon>
        <taxon>Craniata</taxon>
        <taxon>Vertebrata</taxon>
        <taxon>Euteleostomi</taxon>
        <taxon>Archelosauria</taxon>
        <taxon>Archosauria</taxon>
        <taxon>Dinosauria</taxon>
        <taxon>Saurischia</taxon>
        <taxon>Theropoda</taxon>
        <taxon>Coelurosauria</taxon>
        <taxon>Aves</taxon>
        <taxon>Neognathae</taxon>
        <taxon>Neoaves</taxon>
        <taxon>Phaethontimorphae</taxon>
        <taxon>Phaethontiformes</taxon>
        <taxon>Phaethontidae</taxon>
        <taxon>Phaethon</taxon>
    </lineage>
</organism>
<evidence type="ECO:0000313" key="4">
    <source>
        <dbReference type="Proteomes" id="UP000053638"/>
    </source>
</evidence>
<feature type="non-terminal residue" evidence="3">
    <location>
        <position position="131"/>
    </location>
</feature>
<dbReference type="SUPFAM" id="SSF47943">
    <property type="entry name" value="Retrovirus capsid protein, N-terminal core domain"/>
    <property type="match status" value="1"/>
</dbReference>
<dbReference type="InterPro" id="IPR050462">
    <property type="entry name" value="Retroviral_Gag-Pol_poly"/>
</dbReference>
<keyword evidence="4" id="KW-1185">Reference proteome</keyword>
<dbReference type="EMBL" id="KK462624">
    <property type="protein sequence ID" value="KFQ80102.1"/>
    <property type="molecule type" value="Genomic_DNA"/>
</dbReference>
<gene>
    <name evidence="3" type="ORF">N335_03746</name>
</gene>
<dbReference type="Pfam" id="PF02093">
    <property type="entry name" value="Gag_p30"/>
    <property type="match status" value="1"/>
</dbReference>
<evidence type="ECO:0000259" key="2">
    <source>
        <dbReference type="Pfam" id="PF02093"/>
    </source>
</evidence>
<feature type="region of interest" description="Disordered" evidence="1">
    <location>
        <begin position="79"/>
        <end position="110"/>
    </location>
</feature>
<feature type="non-terminal residue" evidence="3">
    <location>
        <position position="1"/>
    </location>
</feature>
<dbReference type="InterPro" id="IPR008919">
    <property type="entry name" value="Retrov_capsid_N"/>
</dbReference>
<evidence type="ECO:0000313" key="3">
    <source>
        <dbReference type="EMBL" id="KFQ80102.1"/>
    </source>
</evidence>
<dbReference type="Gene3D" id="1.10.375.10">
    <property type="entry name" value="Human Immunodeficiency Virus Type 1 Capsid Protein"/>
    <property type="match status" value="1"/>
</dbReference>
<dbReference type="PANTHER" id="PTHR33166">
    <property type="entry name" value="GAG_P30 DOMAIN-CONTAINING PROTEIN"/>
    <property type="match status" value="1"/>
</dbReference>
<dbReference type="PhylomeDB" id="A0A091TQ19"/>
<dbReference type="Proteomes" id="UP000053638">
    <property type="component" value="Unassembled WGS sequence"/>
</dbReference>
<accession>A0A091TQ19</accession>
<feature type="domain" description="Core shell protein Gag P30" evidence="2">
    <location>
        <begin position="19"/>
        <end position="128"/>
    </location>
</feature>
<name>A0A091TQ19_PHALP</name>
<proteinExistence type="predicted"/>
<reference evidence="3 4" key="1">
    <citation type="submission" date="2014-04" db="EMBL/GenBank/DDBJ databases">
        <title>Genome evolution of avian class.</title>
        <authorList>
            <person name="Zhang G."/>
            <person name="Li C."/>
        </authorList>
    </citation>
    <scope>NUCLEOTIDE SEQUENCE [LARGE SCALE GENOMIC DNA]</scope>
    <source>
        <strain evidence="3">BGI_N335</strain>
    </source>
</reference>
<evidence type="ECO:0000256" key="1">
    <source>
        <dbReference type="SAM" id="MobiDB-lite"/>
    </source>
</evidence>
<protein>
    <recommendedName>
        <fullName evidence="2">Core shell protein Gag P30 domain-containing protein</fullName>
    </recommendedName>
</protein>
<dbReference type="InterPro" id="IPR003036">
    <property type="entry name" value="Gag_P30"/>
</dbReference>
<dbReference type="AlphaFoldDB" id="A0A091TQ19"/>
<dbReference type="GO" id="GO:0019068">
    <property type="term" value="P:virion assembly"/>
    <property type="evidence" value="ECO:0007669"/>
    <property type="project" value="InterPro"/>
</dbReference>
<sequence length="131" mass="14908">EALGNDGPILVKVPFSITDLRSWKETAGTYREDPERVARVIETIIRTQDPDWNDLQVILDTLHDETDKRIVLTTARKQAEGAHANGDLQGTVDQNFPSVNPEWDPDQPGPRAMLNRYQRWILYGVKNAMPK</sequence>